<dbReference type="Pfam" id="PF13560">
    <property type="entry name" value="HTH_31"/>
    <property type="match status" value="1"/>
</dbReference>
<evidence type="ECO:0000313" key="2">
    <source>
        <dbReference type="Proteomes" id="UP001260872"/>
    </source>
</evidence>
<dbReference type="InterPro" id="IPR010982">
    <property type="entry name" value="Lambda_DNA-bd_dom_sf"/>
</dbReference>
<dbReference type="SUPFAM" id="SSF47413">
    <property type="entry name" value="lambda repressor-like DNA-binding domains"/>
    <property type="match status" value="1"/>
</dbReference>
<protein>
    <submittedName>
        <fullName evidence="1">Helix-turn-helix domain-containing protein</fullName>
    </submittedName>
</protein>
<organism evidence="1 2">
    <name type="scientific">Nesterenkonia flava</name>
    <dbReference type="NCBI Taxonomy" id="469799"/>
    <lineage>
        <taxon>Bacteria</taxon>
        <taxon>Bacillati</taxon>
        <taxon>Actinomycetota</taxon>
        <taxon>Actinomycetes</taxon>
        <taxon>Micrococcales</taxon>
        <taxon>Micrococcaceae</taxon>
        <taxon>Nesterenkonia</taxon>
    </lineage>
</organism>
<dbReference type="EMBL" id="JAVKGT010000008">
    <property type="protein sequence ID" value="MDR5711427.1"/>
    <property type="molecule type" value="Genomic_DNA"/>
</dbReference>
<proteinExistence type="predicted"/>
<keyword evidence="2" id="KW-1185">Reference proteome</keyword>
<dbReference type="Proteomes" id="UP001260872">
    <property type="component" value="Unassembled WGS sequence"/>
</dbReference>
<dbReference type="Gene3D" id="1.10.260.40">
    <property type="entry name" value="lambda repressor-like DNA-binding domains"/>
    <property type="match status" value="1"/>
</dbReference>
<accession>A0ABU1FT68</accession>
<evidence type="ECO:0000313" key="1">
    <source>
        <dbReference type="EMBL" id="MDR5711427.1"/>
    </source>
</evidence>
<comment type="caution">
    <text evidence="1">The sequence shown here is derived from an EMBL/GenBank/DDBJ whole genome shotgun (WGS) entry which is preliminary data.</text>
</comment>
<reference evidence="2" key="1">
    <citation type="submission" date="2023-07" db="EMBL/GenBank/DDBJ databases">
        <title>Description of three actinobacteria isolated from air of manufacturing shop in a pharmaceutical factory.</title>
        <authorList>
            <person name="Zhang D.-F."/>
        </authorList>
    </citation>
    <scope>NUCLEOTIDE SEQUENCE [LARGE SCALE GENOMIC DNA]</scope>
    <source>
        <strain evidence="2">CCTCC AB 207010</strain>
    </source>
</reference>
<sequence>MLQAARESPHAYVMALIRELQDRGVSRKEIAQQAGLSERTITRITTGRTRNIRPSTVLDFEEVAFKNGVNYQ</sequence>
<name>A0ABU1FT68_9MICC</name>
<gene>
    <name evidence="1" type="ORF">RH857_04665</name>
</gene>
<dbReference type="RefSeq" id="WP_310536809.1">
    <property type="nucleotide sequence ID" value="NZ_BAAAOC010000022.1"/>
</dbReference>